<keyword evidence="2" id="KW-1185">Reference proteome</keyword>
<dbReference type="AlphaFoldDB" id="A0A5R9ILV1"/>
<evidence type="ECO:0000313" key="2">
    <source>
        <dbReference type="Proteomes" id="UP000307790"/>
    </source>
</evidence>
<dbReference type="RefSeq" id="WP_138321649.1">
    <property type="nucleotide sequence ID" value="NZ_VCBC01000022.1"/>
</dbReference>
<protein>
    <submittedName>
        <fullName evidence="1">Uncharacterized protein</fullName>
    </submittedName>
</protein>
<proteinExistence type="predicted"/>
<dbReference type="OrthoDB" id="1678364at2"/>
<name>A0A5R9ILV1_9GAMM</name>
<reference evidence="1 2" key="1">
    <citation type="submission" date="2019-05" db="EMBL/GenBank/DDBJ databases">
        <title>Genome sequences of Thalassotalea litorea 1K03283.</title>
        <authorList>
            <person name="Zhang D."/>
        </authorList>
    </citation>
    <scope>NUCLEOTIDE SEQUENCE [LARGE SCALE GENOMIC DNA]</scope>
    <source>
        <strain evidence="1 2">MCCC 1K03283</strain>
    </source>
</reference>
<evidence type="ECO:0000313" key="1">
    <source>
        <dbReference type="EMBL" id="TLU59999.1"/>
    </source>
</evidence>
<organism evidence="1 2">
    <name type="scientific">Thalassotalea litorea</name>
    <dbReference type="NCBI Taxonomy" id="2020715"/>
    <lineage>
        <taxon>Bacteria</taxon>
        <taxon>Pseudomonadati</taxon>
        <taxon>Pseudomonadota</taxon>
        <taxon>Gammaproteobacteria</taxon>
        <taxon>Alteromonadales</taxon>
        <taxon>Colwelliaceae</taxon>
        <taxon>Thalassotalea</taxon>
    </lineage>
</organism>
<gene>
    <name evidence="1" type="ORF">FE810_16385</name>
</gene>
<dbReference type="Proteomes" id="UP000307790">
    <property type="component" value="Unassembled WGS sequence"/>
</dbReference>
<accession>A0A5R9ILV1</accession>
<dbReference type="EMBL" id="VCBC01000022">
    <property type="protein sequence ID" value="TLU59999.1"/>
    <property type="molecule type" value="Genomic_DNA"/>
</dbReference>
<comment type="caution">
    <text evidence="1">The sequence shown here is derived from an EMBL/GenBank/DDBJ whole genome shotgun (WGS) entry which is preliminary data.</text>
</comment>
<sequence length="140" mass="15577">MNKSAIASLAVTGILTVVALNSGLIKAHDGKQHQKAEVLSIEKTPPAQEIKNPEKSMQRWYEGTLNYYDIEGGFFGFTSKEGEHLLPMGLEKKYHQPGAKLKLYGYIDNNVATIQMWGKPFKVMKVEVIKKGASTHPSQM</sequence>